<dbReference type="Proteomes" id="UP000326336">
    <property type="component" value="Unassembled WGS sequence"/>
</dbReference>
<dbReference type="EMBL" id="RQSP01000005">
    <property type="protein sequence ID" value="KAB5608002.1"/>
    <property type="molecule type" value="Genomic_DNA"/>
</dbReference>
<accession>A0A5N5RL03</accession>
<evidence type="ECO:0000313" key="3">
    <source>
        <dbReference type="Proteomes" id="UP000326336"/>
    </source>
</evidence>
<sequence>MSAPTSIERVLDAARARGLKVRQLHADDYMMQCPVHEPDGNPSVHVTYRPGEACTVVCDQHDATNRHLTLEILQALKLDWPDLYDNPRSRDAARKAYSRLWPRLDRGERRALAGTPEGKAVEAAPFTLPTAYVPDAKRGTLSEAFRTTCARLGVNPAYGPLRAVCPVCGEADALRILYAPLQQATLFHCRSCGGNADYAARLASALQLDAACVVSNGMEVMAYDEVRGVVYEYADGLRVSRSPAKQIRQHGTTRGRHPLWLAEQVAEYARAGSPVFVVEGEKDAASLWACGYAATTAAGGGGNLARTLDPASVRAVLSGATVVAVVDRDETGCKWRSQVAALLHPAVRSLTFVQATGTAHDTTDAIMANTPGEWFELLPAVRTVPPASAAPVADIPDEDADNDGMDVERFERFWLEAPYLTRIRDAARQSLAAPWGVFMALLARVATVLPPHVVVPAFVGAAPASLNVFVALVGPSGKGKGACESVAGALLPDIRDAVTSQPGSGEGLVTMFCERVADESGGGDGDGPRTILHCTNRRALLSVPEVSTLGAVMGRQGSTLAGELTKAWSGEPLGSRTKYAAGTFRAPRYGYRLCLITGVQEGNAGVLFNEADTGLPQRFLWAGTQDDERHAIDYEQWGPGGVMPLADASRFPEDLRSIQSLYRQGDRWDMIGHGDGYPLTQVRYPEAARRDTFEERRRNLVGQAGDSLDAHGNLVRLKVAALLPWLDPDRAAPLTVTDDDWRLSGEVLAYSQAVRRRCMEAERARRVETAADYARLKKAASREAEDEQDELRERTADRVRRFLAKHPGESFAARDIRNAHITASLKPYVYEALEAMEREKPPRVECVEEAALPGASKWRAV</sequence>
<feature type="coiled-coil region" evidence="1">
    <location>
        <begin position="770"/>
        <end position="797"/>
    </location>
</feature>
<dbReference type="OrthoDB" id="3218228at2"/>
<keyword evidence="3" id="KW-1185">Reference proteome</keyword>
<organism evidence="2 3">
    <name type="scientific">Bifidobacterium jacchi</name>
    <dbReference type="NCBI Taxonomy" id="2490545"/>
    <lineage>
        <taxon>Bacteria</taxon>
        <taxon>Bacillati</taxon>
        <taxon>Actinomycetota</taxon>
        <taxon>Actinomycetes</taxon>
        <taxon>Bifidobacteriales</taxon>
        <taxon>Bifidobacteriaceae</taxon>
        <taxon>Bifidobacterium</taxon>
    </lineage>
</organism>
<reference evidence="2 3" key="1">
    <citation type="journal article" date="2019" name="Int. J. Syst. Evol. Microbiol.">
        <title>Bifidobacterium jacchi sp. nov., isolated from the faeces of a baby common marmoset (Callithrix jacchus).</title>
        <authorList>
            <person name="Modesto M."/>
            <person name="Watanabe K."/>
            <person name="Arita M."/>
            <person name="Satti M."/>
            <person name="Oki K."/>
            <person name="Sciavilla P."/>
            <person name="Patavino C."/>
            <person name="Camma C."/>
            <person name="Michelini S."/>
            <person name="Sgorbati B."/>
            <person name="Mattarelli P."/>
        </authorList>
    </citation>
    <scope>NUCLEOTIDE SEQUENCE [LARGE SCALE GENOMIC DNA]</scope>
    <source>
        <strain evidence="2 3">MRM 9.3</strain>
    </source>
</reference>
<dbReference type="AlphaFoldDB" id="A0A5N5RL03"/>
<comment type="caution">
    <text evidence="2">The sequence shown here is derived from an EMBL/GenBank/DDBJ whole genome shotgun (WGS) entry which is preliminary data.</text>
</comment>
<protein>
    <submittedName>
        <fullName evidence="2">Uncharacterized protein</fullName>
    </submittedName>
</protein>
<keyword evidence="1" id="KW-0175">Coiled coil</keyword>
<dbReference type="RefSeq" id="WP_151916222.1">
    <property type="nucleotide sequence ID" value="NZ_RQSP01000005.1"/>
</dbReference>
<evidence type="ECO:0000313" key="2">
    <source>
        <dbReference type="EMBL" id="KAB5608002.1"/>
    </source>
</evidence>
<evidence type="ECO:0000256" key="1">
    <source>
        <dbReference type="SAM" id="Coils"/>
    </source>
</evidence>
<dbReference type="Gene3D" id="3.40.1360.10">
    <property type="match status" value="1"/>
</dbReference>
<proteinExistence type="predicted"/>
<name>A0A5N5RL03_9BIFI</name>
<gene>
    <name evidence="2" type="ORF">EHS19_02420</name>
</gene>